<accession>A0A2N6PGS5</accession>
<keyword evidence="1" id="KW-1133">Transmembrane helix</keyword>
<name>A0A2N6PGS5_9MICO</name>
<proteinExistence type="predicted"/>
<dbReference type="OrthoDB" id="3174471at2"/>
<keyword evidence="3" id="KW-1185">Reference proteome</keyword>
<comment type="caution">
    <text evidence="2">The sequence shown here is derived from an EMBL/GenBank/DDBJ whole genome shotgun (WGS) entry which is preliminary data.</text>
</comment>
<feature type="transmembrane region" description="Helical" evidence="1">
    <location>
        <begin position="226"/>
        <end position="248"/>
    </location>
</feature>
<dbReference type="GO" id="GO:0016787">
    <property type="term" value="F:hydrolase activity"/>
    <property type="evidence" value="ECO:0007669"/>
    <property type="project" value="UniProtKB-KW"/>
</dbReference>
<evidence type="ECO:0000256" key="1">
    <source>
        <dbReference type="SAM" id="Phobius"/>
    </source>
</evidence>
<keyword evidence="2" id="KW-0378">Hydrolase</keyword>
<feature type="transmembrane region" description="Helical" evidence="1">
    <location>
        <begin position="20"/>
        <end position="40"/>
    </location>
</feature>
<dbReference type="AlphaFoldDB" id="A0A2N6PGS5"/>
<dbReference type="RefSeq" id="WP_102162231.1">
    <property type="nucleotide sequence ID" value="NZ_PNFZ01000004.1"/>
</dbReference>
<protein>
    <submittedName>
        <fullName evidence="2">Murein hydrolase transporter LrgB</fullName>
    </submittedName>
</protein>
<keyword evidence="1" id="KW-0472">Membrane</keyword>
<dbReference type="Proteomes" id="UP000235703">
    <property type="component" value="Unassembled WGS sequence"/>
</dbReference>
<keyword evidence="1" id="KW-0812">Transmembrane</keyword>
<evidence type="ECO:0000313" key="2">
    <source>
        <dbReference type="EMBL" id="PMB97884.1"/>
    </source>
</evidence>
<gene>
    <name evidence="2" type="ORF">CJ198_08635</name>
</gene>
<sequence>MTLIDLARTHSRVARRQKALWFTAIPLTAFATLLAVISPARPGTGGIADLAFSGQIIAMFTGIAYAAAFADFFTAQAKLGMHELEASTPAPGALLRTARVLGAFSVVIAPSLAMLLVMGLMQTISGHPWSLPGALAVTATIVAPVALITMALSGVCGVLMPKALGRIVAVLVWFFLIFSSSVLPLPTPNGTVFSVIGDAIVAGWFGADSIYPATGPLGFDGTPLNAAISLVLQLVIIAALLLAGSSLAERTRKR</sequence>
<reference evidence="2 3" key="1">
    <citation type="submission" date="2017-09" db="EMBL/GenBank/DDBJ databases">
        <title>Bacterial strain isolated from the female urinary microbiota.</title>
        <authorList>
            <person name="Thomas-White K."/>
            <person name="Kumar N."/>
            <person name="Forster S."/>
            <person name="Putonti C."/>
            <person name="Lawley T."/>
            <person name="Wolfe A.J."/>
        </authorList>
    </citation>
    <scope>NUCLEOTIDE SEQUENCE [LARGE SCALE GENOMIC DNA]</scope>
    <source>
        <strain evidence="2 3">UMB0680</strain>
    </source>
</reference>
<feature type="transmembrane region" description="Helical" evidence="1">
    <location>
        <begin position="133"/>
        <end position="160"/>
    </location>
</feature>
<organism evidence="2 3">
    <name type="scientific">Brevibacterium luteolum</name>
    <dbReference type="NCBI Taxonomy" id="199591"/>
    <lineage>
        <taxon>Bacteria</taxon>
        <taxon>Bacillati</taxon>
        <taxon>Actinomycetota</taxon>
        <taxon>Actinomycetes</taxon>
        <taxon>Micrococcales</taxon>
        <taxon>Brevibacteriaceae</taxon>
        <taxon>Brevibacterium</taxon>
    </lineage>
</organism>
<feature type="transmembrane region" description="Helical" evidence="1">
    <location>
        <begin position="167"/>
        <end position="185"/>
    </location>
</feature>
<dbReference type="EMBL" id="PNFZ01000004">
    <property type="protein sequence ID" value="PMB97884.1"/>
    <property type="molecule type" value="Genomic_DNA"/>
</dbReference>
<feature type="transmembrane region" description="Helical" evidence="1">
    <location>
        <begin position="100"/>
        <end position="121"/>
    </location>
</feature>
<feature type="transmembrane region" description="Helical" evidence="1">
    <location>
        <begin position="52"/>
        <end position="73"/>
    </location>
</feature>
<evidence type="ECO:0000313" key="3">
    <source>
        <dbReference type="Proteomes" id="UP000235703"/>
    </source>
</evidence>